<feature type="compositionally biased region" description="Polar residues" evidence="2">
    <location>
        <begin position="111"/>
        <end position="121"/>
    </location>
</feature>
<feature type="compositionally biased region" description="Polar residues" evidence="2">
    <location>
        <begin position="169"/>
        <end position="179"/>
    </location>
</feature>
<dbReference type="SMART" id="SM00360">
    <property type="entry name" value="RRM"/>
    <property type="match status" value="1"/>
</dbReference>
<name>A0A177C7A6_9PLEO</name>
<dbReference type="Proteomes" id="UP000077069">
    <property type="component" value="Unassembled WGS sequence"/>
</dbReference>
<proteinExistence type="predicted"/>
<evidence type="ECO:0000313" key="5">
    <source>
        <dbReference type="Proteomes" id="UP000077069"/>
    </source>
</evidence>
<feature type="region of interest" description="Disordered" evidence="2">
    <location>
        <begin position="1"/>
        <end position="297"/>
    </location>
</feature>
<feature type="compositionally biased region" description="Polar residues" evidence="2">
    <location>
        <begin position="724"/>
        <end position="751"/>
    </location>
</feature>
<dbReference type="PANTHER" id="PTHR23295:SF6">
    <property type="entry name" value="NEOSIN, ISOFORM A"/>
    <property type="match status" value="1"/>
</dbReference>
<feature type="domain" description="RRM" evidence="3">
    <location>
        <begin position="326"/>
        <end position="397"/>
    </location>
</feature>
<gene>
    <name evidence="4" type="ORF">CC84DRAFT_908701</name>
</gene>
<dbReference type="InterPro" id="IPR000504">
    <property type="entry name" value="RRM_dom"/>
</dbReference>
<keyword evidence="5" id="KW-1185">Reference proteome</keyword>
<feature type="compositionally biased region" description="Low complexity" evidence="2">
    <location>
        <begin position="58"/>
        <end position="70"/>
    </location>
</feature>
<feature type="compositionally biased region" description="Basic residues" evidence="2">
    <location>
        <begin position="466"/>
        <end position="480"/>
    </location>
</feature>
<evidence type="ECO:0000256" key="2">
    <source>
        <dbReference type="SAM" id="MobiDB-lite"/>
    </source>
</evidence>
<dbReference type="RefSeq" id="XP_018033023.1">
    <property type="nucleotide sequence ID" value="XM_018187857.1"/>
</dbReference>
<feature type="compositionally biased region" description="Basic and acidic residues" evidence="2">
    <location>
        <begin position="434"/>
        <end position="444"/>
    </location>
</feature>
<feature type="compositionally biased region" description="Low complexity" evidence="2">
    <location>
        <begin position="192"/>
        <end position="205"/>
    </location>
</feature>
<feature type="region of interest" description="Disordered" evidence="2">
    <location>
        <begin position="381"/>
        <end position="493"/>
    </location>
</feature>
<evidence type="ECO:0000256" key="1">
    <source>
        <dbReference type="PROSITE-ProRule" id="PRU00176"/>
    </source>
</evidence>
<dbReference type="InParanoid" id="A0A177C7A6"/>
<dbReference type="Gene3D" id="3.30.70.330">
    <property type="match status" value="1"/>
</dbReference>
<feature type="compositionally biased region" description="Low complexity" evidence="2">
    <location>
        <begin position="97"/>
        <end position="110"/>
    </location>
</feature>
<reference evidence="4 5" key="1">
    <citation type="submission" date="2016-05" db="EMBL/GenBank/DDBJ databases">
        <title>Comparative analysis of secretome profiles of manganese(II)-oxidizing ascomycete fungi.</title>
        <authorList>
            <consortium name="DOE Joint Genome Institute"/>
            <person name="Zeiner C.A."/>
            <person name="Purvine S.O."/>
            <person name="Zink E.M."/>
            <person name="Wu S."/>
            <person name="Pasa-Tolic L."/>
            <person name="Chaput D.L."/>
            <person name="Haridas S."/>
            <person name="Grigoriev I.V."/>
            <person name="Santelli C.M."/>
            <person name="Hansel C.M."/>
        </authorList>
    </citation>
    <scope>NUCLEOTIDE SEQUENCE [LARGE SCALE GENOMIC DNA]</scope>
    <source>
        <strain evidence="4 5">AP3s5-JAC2a</strain>
    </source>
</reference>
<feature type="compositionally biased region" description="Polar residues" evidence="2">
    <location>
        <begin position="264"/>
        <end position="273"/>
    </location>
</feature>
<feature type="compositionally biased region" description="Pro residues" evidence="2">
    <location>
        <begin position="206"/>
        <end position="216"/>
    </location>
</feature>
<feature type="compositionally biased region" description="Low complexity" evidence="2">
    <location>
        <begin position="146"/>
        <end position="165"/>
    </location>
</feature>
<dbReference type="STRING" id="1460663.A0A177C7A6"/>
<dbReference type="EMBL" id="KV441555">
    <property type="protein sequence ID" value="OAG02658.1"/>
    <property type="molecule type" value="Genomic_DNA"/>
</dbReference>
<dbReference type="AlphaFoldDB" id="A0A177C7A6"/>
<sequence length="770" mass="84469">MRSSPSPPEDAHHFRGNTLTPESPKPLHHPSPSNIPILEKQMDPMLGEPALSIGTPVSYQQYPQQTQTPSANSTTSYYADASQNAQNAPAVGAGVPQGFATQGQTGQQDTSAMHNFTQPSAPFSDANHAPAQDNRNSYAFNPNAYASQQNTQAQSSSVTSVDVQALLDQLSTPANGAGSSQYAPPNVPPQPSQQSTNAPSSLPAAPNLPPRPPPQEKPSTHPNYNPNDDIRSFHPHSSHRGSTQLQPLNIRGGGSVGGADKMSPTATSASSGYGQRHNQDYSRSASLGDDEDSRWPPEVNKKYEDFLEQERRFVTDGQWDQFPMGSRLFIGNLPTEKVTKRDIFHRFHRHGDLAQISIKQAYGFVQFLTAESCSRALRAEQGQQVRGRKMHLEISKPQRNTKKVEPGRDAGRRRSRSPEYNRGGRNANPVSPLDNRRFRDDYRPTRSPSPRRNQGYRVRDSSPDRYRRRRSGSRSPRRYRSPSPRRASTPDLPLPFRALHEVPDVQVLVLHEGLPRDFIRWVEETFERASLRVNVLILSPRLNESAVVRRQIIEGVLAIVRLNSASLARGKIDVQLFDRSRGNDNVQFNEYTDLDPTTAVALVADAKQKSRSFPVQQPAPPVYSQTYGAPAANPYAPPMPATNSANPPNLSNLISTLDPNSLSQLLGAMSGNGAQQAPQAQPTITPDLARLLSSVSTPAAAPAYNPPTAQQYGAPYPPQQSQSTGQAPVNQPVTNQYAMPQNTQYASQSAQGAKVPDMAEIMAQLAKYQR</sequence>
<feature type="compositionally biased region" description="Low complexity" evidence="2">
    <location>
        <begin position="699"/>
        <end position="723"/>
    </location>
</feature>
<dbReference type="PANTHER" id="PTHR23295">
    <property type="entry name" value="NUCLEAR RECEPTOR COACTIVATOR 5-RELATED"/>
    <property type="match status" value="1"/>
</dbReference>
<keyword evidence="1" id="KW-0694">RNA-binding</keyword>
<dbReference type="InterPro" id="IPR052600">
    <property type="entry name" value="Nuc_rcpt_coact/corep"/>
</dbReference>
<feature type="compositionally biased region" description="Polar residues" evidence="2">
    <location>
        <begin position="71"/>
        <end position="87"/>
    </location>
</feature>
<dbReference type="InterPro" id="IPR034167">
    <property type="entry name" value="Nab3_RRM"/>
</dbReference>
<dbReference type="GO" id="GO:0003723">
    <property type="term" value="F:RNA binding"/>
    <property type="evidence" value="ECO:0007669"/>
    <property type="project" value="UniProtKB-UniRule"/>
</dbReference>
<dbReference type="Pfam" id="PF00076">
    <property type="entry name" value="RRM_1"/>
    <property type="match status" value="1"/>
</dbReference>
<evidence type="ECO:0000313" key="4">
    <source>
        <dbReference type="EMBL" id="OAG02658.1"/>
    </source>
</evidence>
<evidence type="ECO:0000259" key="3">
    <source>
        <dbReference type="PROSITE" id="PS50102"/>
    </source>
</evidence>
<feature type="compositionally biased region" description="Basic and acidic residues" evidence="2">
    <location>
        <begin position="390"/>
        <end position="419"/>
    </location>
</feature>
<dbReference type="CDD" id="cd12342">
    <property type="entry name" value="RRM_Nab3p"/>
    <property type="match status" value="1"/>
</dbReference>
<dbReference type="InterPro" id="IPR012677">
    <property type="entry name" value="Nucleotide-bd_a/b_plait_sf"/>
</dbReference>
<protein>
    <recommendedName>
        <fullName evidence="3">RRM domain-containing protein</fullName>
    </recommendedName>
</protein>
<organism evidence="4 5">
    <name type="scientific">Paraphaeosphaeria sporulosa</name>
    <dbReference type="NCBI Taxonomy" id="1460663"/>
    <lineage>
        <taxon>Eukaryota</taxon>
        <taxon>Fungi</taxon>
        <taxon>Dikarya</taxon>
        <taxon>Ascomycota</taxon>
        <taxon>Pezizomycotina</taxon>
        <taxon>Dothideomycetes</taxon>
        <taxon>Pleosporomycetidae</taxon>
        <taxon>Pleosporales</taxon>
        <taxon>Massarineae</taxon>
        <taxon>Didymosphaeriaceae</taxon>
        <taxon>Paraphaeosphaeria</taxon>
    </lineage>
</organism>
<feature type="compositionally biased region" description="Low complexity" evidence="2">
    <location>
        <begin position="481"/>
        <end position="491"/>
    </location>
</feature>
<accession>A0A177C7A6</accession>
<dbReference type="InterPro" id="IPR035979">
    <property type="entry name" value="RBD_domain_sf"/>
</dbReference>
<dbReference type="PROSITE" id="PS50102">
    <property type="entry name" value="RRM"/>
    <property type="match status" value="1"/>
</dbReference>
<dbReference type="GeneID" id="28771343"/>
<dbReference type="OrthoDB" id="10044938at2759"/>
<feature type="region of interest" description="Disordered" evidence="2">
    <location>
        <begin position="699"/>
        <end position="754"/>
    </location>
</feature>
<dbReference type="SUPFAM" id="SSF54928">
    <property type="entry name" value="RNA-binding domain, RBD"/>
    <property type="match status" value="1"/>
</dbReference>